<gene>
    <name evidence="3" type="ORF">EJN92_08515</name>
</gene>
<evidence type="ECO:0000313" key="3">
    <source>
        <dbReference type="EMBL" id="AZP12036.1"/>
    </source>
</evidence>
<evidence type="ECO:0000256" key="1">
    <source>
        <dbReference type="SAM" id="SignalP"/>
    </source>
</evidence>
<dbReference type="RefSeq" id="WP_126127418.1">
    <property type="nucleotide sequence ID" value="NZ_CP034464.1"/>
</dbReference>
<reference evidence="3 4" key="1">
    <citation type="journal article" date="2011" name="Int. J. Syst. Evol. Microbiol.">
        <title>Description of Undibacterium oligocarboniphilum sp. nov., isolated from purified water, and Undibacterium pigrum strain CCUG 49012 as the type strain of Undibacterium parvum sp. nov., and emended descriptions of the genus Undibacterium and the species Undibacterium pigrum.</title>
        <authorList>
            <person name="Eder W."/>
            <person name="Wanner G."/>
            <person name="Ludwig W."/>
            <person name="Busse H.J."/>
            <person name="Ziemke-Kageler F."/>
            <person name="Lang E."/>
        </authorList>
    </citation>
    <scope>NUCLEOTIDE SEQUENCE [LARGE SCALE GENOMIC DNA]</scope>
    <source>
        <strain evidence="3 4">DSM 23061</strain>
    </source>
</reference>
<dbReference type="Pfam" id="PF00497">
    <property type="entry name" value="SBP_bac_3"/>
    <property type="match status" value="1"/>
</dbReference>
<dbReference type="InterPro" id="IPR001638">
    <property type="entry name" value="Solute-binding_3/MltF_N"/>
</dbReference>
<dbReference type="Proteomes" id="UP000275663">
    <property type="component" value="Chromosome"/>
</dbReference>
<organism evidence="3 4">
    <name type="scientific">Undibacterium parvum</name>
    <dbReference type="NCBI Taxonomy" id="401471"/>
    <lineage>
        <taxon>Bacteria</taxon>
        <taxon>Pseudomonadati</taxon>
        <taxon>Pseudomonadota</taxon>
        <taxon>Betaproteobacteria</taxon>
        <taxon>Burkholderiales</taxon>
        <taxon>Oxalobacteraceae</taxon>
        <taxon>Undibacterium</taxon>
    </lineage>
</organism>
<dbReference type="PANTHER" id="PTHR38834:SF3">
    <property type="entry name" value="SOLUTE-BINDING PROTEIN FAMILY 3_N-TERMINAL DOMAIN-CONTAINING PROTEIN"/>
    <property type="match status" value="1"/>
</dbReference>
<keyword evidence="4" id="KW-1185">Reference proteome</keyword>
<proteinExistence type="predicted"/>
<name>A0A3S9HIU7_9BURK</name>
<feature type="domain" description="Solute-binding protein family 3/N-terminal" evidence="2">
    <location>
        <begin position="29"/>
        <end position="248"/>
    </location>
</feature>
<dbReference type="Gene3D" id="3.40.190.10">
    <property type="entry name" value="Periplasmic binding protein-like II"/>
    <property type="match status" value="2"/>
</dbReference>
<accession>A0A3S9HIU7</accession>
<protein>
    <submittedName>
        <fullName evidence="3">Transporter substrate-binding domain-containing protein</fullName>
    </submittedName>
</protein>
<feature type="signal peptide" evidence="1">
    <location>
        <begin position="1"/>
        <end position="24"/>
    </location>
</feature>
<feature type="chain" id="PRO_5019248525" evidence="1">
    <location>
        <begin position="25"/>
        <end position="249"/>
    </location>
</feature>
<dbReference type="OrthoDB" id="8594082at2"/>
<dbReference type="PANTHER" id="PTHR38834">
    <property type="entry name" value="PERIPLASMIC SUBSTRATE BINDING PROTEIN FAMILY 3"/>
    <property type="match status" value="1"/>
</dbReference>
<dbReference type="SUPFAM" id="SSF53850">
    <property type="entry name" value="Periplasmic binding protein-like II"/>
    <property type="match status" value="1"/>
</dbReference>
<dbReference type="KEGG" id="upv:EJN92_08515"/>
<keyword evidence="1" id="KW-0732">Signal</keyword>
<evidence type="ECO:0000313" key="4">
    <source>
        <dbReference type="Proteomes" id="UP000275663"/>
    </source>
</evidence>
<dbReference type="EMBL" id="CP034464">
    <property type="protein sequence ID" value="AZP12036.1"/>
    <property type="molecule type" value="Genomic_DNA"/>
</dbReference>
<sequence>MDLRLRFASVCLALLICPVLRGSAADFNAVTESLPPLNYEEEGVITGYATELLQASTQAAKLTTSISLLPWARAYQTVLAQPNTLIYSITRTPEREPVFDWIGPISPRQIFVYKLRERKDIQIKTLSDVAKYKVGLVREMASTKDFIKQSEIADNNIDFAPTVESNIKKLFLNRIDVIVSQDWSAAFLAKSLKRKPEELEAVLLLDNTHSYYFAMNMKTDPSLLAKLRQGFETVQKSGQMEKLKNKYLR</sequence>
<evidence type="ECO:0000259" key="2">
    <source>
        <dbReference type="Pfam" id="PF00497"/>
    </source>
</evidence>
<dbReference type="AlphaFoldDB" id="A0A3S9HIU7"/>